<protein>
    <recommendedName>
        <fullName evidence="4 14">Dolichyl-phosphate-mannose--protein mannosyltransferase</fullName>
        <ecNumber evidence="4 14">2.4.1.109</ecNumber>
    </recommendedName>
</protein>
<evidence type="ECO:0000256" key="10">
    <source>
        <dbReference type="ARBA" id="ARBA00022989"/>
    </source>
</evidence>
<keyword evidence="17" id="KW-1185">Reference proteome</keyword>
<comment type="pathway">
    <text evidence="2 14">Protein modification; protein glycosylation.</text>
</comment>
<dbReference type="PANTHER" id="PTHR10050:SF46">
    <property type="entry name" value="PROTEIN O-MANNOSYL-TRANSFERASE 2"/>
    <property type="match status" value="1"/>
</dbReference>
<dbReference type="GO" id="GO:0004169">
    <property type="term" value="F:dolichyl-phosphate-mannose-protein mannosyltransferase activity"/>
    <property type="evidence" value="ECO:0007669"/>
    <property type="project" value="UniProtKB-UniRule"/>
</dbReference>
<feature type="transmembrane region" description="Helical" evidence="14">
    <location>
        <begin position="621"/>
        <end position="642"/>
    </location>
</feature>
<comment type="catalytic activity">
    <reaction evidence="13 14">
        <text>a di-trans,poly-cis-dolichyl beta-D-mannosyl phosphate + L-seryl-[protein] = 3-O-(alpha-D-mannosyl)-L-seryl-[protein] + a di-trans,poly-cis-dolichyl phosphate + H(+)</text>
        <dbReference type="Rhea" id="RHEA:17377"/>
        <dbReference type="Rhea" id="RHEA-COMP:9863"/>
        <dbReference type="Rhea" id="RHEA-COMP:13546"/>
        <dbReference type="Rhea" id="RHEA-COMP:19498"/>
        <dbReference type="Rhea" id="RHEA-COMP:19501"/>
        <dbReference type="ChEBI" id="CHEBI:15378"/>
        <dbReference type="ChEBI" id="CHEBI:29999"/>
        <dbReference type="ChEBI" id="CHEBI:57683"/>
        <dbReference type="ChEBI" id="CHEBI:58211"/>
        <dbReference type="ChEBI" id="CHEBI:137321"/>
        <dbReference type="EC" id="2.4.1.109"/>
    </reaction>
</comment>
<comment type="catalytic activity">
    <reaction evidence="12 14">
        <text>a di-trans,poly-cis-dolichyl beta-D-mannosyl phosphate + L-threonyl-[protein] = 3-O-(alpha-D-mannosyl)-L-threonyl-[protein] + a di-trans,poly-cis-dolichyl phosphate + H(+)</text>
        <dbReference type="Rhea" id="RHEA:53396"/>
        <dbReference type="Rhea" id="RHEA-COMP:11060"/>
        <dbReference type="Rhea" id="RHEA-COMP:13547"/>
        <dbReference type="Rhea" id="RHEA-COMP:19498"/>
        <dbReference type="Rhea" id="RHEA-COMP:19501"/>
        <dbReference type="ChEBI" id="CHEBI:15378"/>
        <dbReference type="ChEBI" id="CHEBI:30013"/>
        <dbReference type="ChEBI" id="CHEBI:57683"/>
        <dbReference type="ChEBI" id="CHEBI:58211"/>
        <dbReference type="ChEBI" id="CHEBI:137323"/>
        <dbReference type="EC" id="2.4.1.109"/>
    </reaction>
</comment>
<dbReference type="Pfam" id="PF16192">
    <property type="entry name" value="PMT_4TMC"/>
    <property type="match status" value="1"/>
</dbReference>
<feature type="transmembrane region" description="Helical" evidence="14">
    <location>
        <begin position="256"/>
        <end position="275"/>
    </location>
</feature>
<dbReference type="InterPro" id="IPR036300">
    <property type="entry name" value="MIR_dom_sf"/>
</dbReference>
<evidence type="ECO:0000256" key="4">
    <source>
        <dbReference type="ARBA" id="ARBA00012839"/>
    </source>
</evidence>
<dbReference type="InterPro" id="IPR016093">
    <property type="entry name" value="MIR_motif"/>
</dbReference>
<feature type="transmembrane region" description="Helical" evidence="14">
    <location>
        <begin position="287"/>
        <end position="310"/>
    </location>
</feature>
<proteinExistence type="inferred from homology"/>
<dbReference type="GO" id="GO:0005789">
    <property type="term" value="C:endoplasmic reticulum membrane"/>
    <property type="evidence" value="ECO:0007669"/>
    <property type="project" value="UniProtKB-SubCell"/>
</dbReference>
<evidence type="ECO:0000256" key="8">
    <source>
        <dbReference type="ARBA" id="ARBA00022737"/>
    </source>
</evidence>
<organism evidence="16 17">
    <name type="scientific">Coemansia reversa (strain ATCC 12441 / NRRL 1564)</name>
    <dbReference type="NCBI Taxonomy" id="763665"/>
    <lineage>
        <taxon>Eukaryota</taxon>
        <taxon>Fungi</taxon>
        <taxon>Fungi incertae sedis</taxon>
        <taxon>Zoopagomycota</taxon>
        <taxon>Kickxellomycotina</taxon>
        <taxon>Kickxellomycetes</taxon>
        <taxon>Kickxellales</taxon>
        <taxon>Kickxellaceae</taxon>
        <taxon>Coemansia</taxon>
    </lineage>
</organism>
<evidence type="ECO:0000256" key="2">
    <source>
        <dbReference type="ARBA" id="ARBA00004922"/>
    </source>
</evidence>
<feature type="transmembrane region" description="Helical" evidence="14">
    <location>
        <begin position="717"/>
        <end position="735"/>
    </location>
</feature>
<accession>A0A2G5B9B8</accession>
<feature type="transmembrane region" description="Helical" evidence="14">
    <location>
        <begin position="234"/>
        <end position="250"/>
    </location>
</feature>
<feature type="domain" description="MIR" evidence="15">
    <location>
        <begin position="414"/>
        <end position="473"/>
    </location>
</feature>
<evidence type="ECO:0000256" key="12">
    <source>
        <dbReference type="ARBA" id="ARBA00045085"/>
    </source>
</evidence>
<evidence type="ECO:0000256" key="9">
    <source>
        <dbReference type="ARBA" id="ARBA00022824"/>
    </source>
</evidence>
<feature type="transmembrane region" description="Helical" evidence="14">
    <location>
        <begin position="686"/>
        <end position="705"/>
    </location>
</feature>
<evidence type="ECO:0000256" key="7">
    <source>
        <dbReference type="ARBA" id="ARBA00022692"/>
    </source>
</evidence>
<dbReference type="InterPro" id="IPR003342">
    <property type="entry name" value="ArnT-like_N"/>
</dbReference>
<dbReference type="EC" id="2.4.1.109" evidence="4 14"/>
<keyword evidence="9 14" id="KW-0256">Endoplasmic reticulum</keyword>
<comment type="subcellular location">
    <subcellularLocation>
        <location evidence="1 14">Endoplasmic reticulum membrane</location>
        <topology evidence="1 14">Multi-pass membrane protein</topology>
    </subcellularLocation>
</comment>
<dbReference type="CDD" id="cd23276">
    <property type="entry name" value="beta-trefoil_MIR_PMT"/>
    <property type="match status" value="1"/>
</dbReference>
<dbReference type="Pfam" id="PF02366">
    <property type="entry name" value="PMT"/>
    <property type="match status" value="1"/>
</dbReference>
<feature type="transmembrane region" description="Helical" evidence="14">
    <location>
        <begin position="57"/>
        <end position="78"/>
    </location>
</feature>
<comment type="similarity">
    <text evidence="3 14">Belongs to the glycosyltransferase 39 family.</text>
</comment>
<keyword evidence="10 14" id="KW-1133">Transmembrane helix</keyword>
<keyword evidence="7 14" id="KW-0812">Transmembrane</keyword>
<name>A0A2G5B9B8_COERN</name>
<dbReference type="Pfam" id="PF02815">
    <property type="entry name" value="MIR"/>
    <property type="match status" value="1"/>
</dbReference>
<evidence type="ECO:0000256" key="11">
    <source>
        <dbReference type="ARBA" id="ARBA00023136"/>
    </source>
</evidence>
<dbReference type="OrthoDB" id="292747at2759"/>
<keyword evidence="11 14" id="KW-0472">Membrane</keyword>
<evidence type="ECO:0000313" key="16">
    <source>
        <dbReference type="EMBL" id="PIA15601.1"/>
    </source>
</evidence>
<evidence type="ECO:0000256" key="5">
    <source>
        <dbReference type="ARBA" id="ARBA00022676"/>
    </source>
</evidence>
<dbReference type="AlphaFoldDB" id="A0A2G5B9B8"/>
<dbReference type="EMBL" id="KZ303506">
    <property type="protein sequence ID" value="PIA15601.1"/>
    <property type="molecule type" value="Genomic_DNA"/>
</dbReference>
<feature type="transmembrane region" description="Helical" evidence="14">
    <location>
        <begin position="207"/>
        <end position="222"/>
    </location>
</feature>
<evidence type="ECO:0000256" key="14">
    <source>
        <dbReference type="RuleBase" id="RU367007"/>
    </source>
</evidence>
<comment type="function">
    <text evidence="14">Transfers mannose from Dol-P-mannose to Ser or Thr residues on proteins.</text>
</comment>
<evidence type="ECO:0000259" key="15">
    <source>
        <dbReference type="PROSITE" id="PS50919"/>
    </source>
</evidence>
<dbReference type="InterPro" id="IPR032421">
    <property type="entry name" value="PMT_4TMC"/>
</dbReference>
<feature type="transmembrane region" description="Helical" evidence="14">
    <location>
        <begin position="663"/>
        <end position="680"/>
    </location>
</feature>
<evidence type="ECO:0000256" key="3">
    <source>
        <dbReference type="ARBA" id="ARBA00007222"/>
    </source>
</evidence>
<sequence length="767" mass="87116">MGSYRSKPAVFYDQSTNFDDIHLPARPAGFSAYPTAGKGTHSGTTAAFASSGGSRRWAWLGGTSERAMIVMLTLVAVVTKLYRIGRRNSVSWDEAHFGKFGAYYLNQTFYHDVHPPLAKMLVGLSELLAGHNGSFDFKGGHTYPAYVNYRFMRVFNAGFGIALTPMAYVTCRKLRMPTEFAAMAALFVTFDNALCVMSRFILLDAPLLGFTGLALTMLACFYRQRQHPFSTDWWRFLLLTGLALGLVASAKWVGLFAVTLVGSFTIVELFEMFCNTRLPMRVYAKHWAARIVALIVIPLCIYALCFKVHFSVLSRYRSAASFMPIGFQTKMRGNPISRQPYEIHTGSAVRLQSHTSATGYLHSHLHNYPMGSMRQQITGYGYADPNNIWNIRRVAAAGSFQHAEDVLATGDPIAGAIGNGDIITLHHNSTNTYLYADPGFEAPFSKKYREVSAMKDNEPGALSSNSLWVVEIVNPERRMNDGQIHPLGTPIRLRSAAMGCTLLSTGERLDKNWGWNQAEIACDIDKSSTQDSGGYLWTIERHINANMTSVNLGKFMSSSFLRDFGVVNRQMWITNNALVPDHDKHNVLESGPISWPFMVYPMRMVGWDDGSIKYLEIGNPLLWWASATVCLIFPLQLFYWLVRWQRRSFNWMPDQFREYIEGAMILWGGWVLHYLPFFLMGRVTYLHHYLPALYFSILFLAYQIYHTCSWYMSRRGLIRVLYVCVSVVAFTFWWFSPLTYGWDKPIKDLKGMQWVSSWPVYTDKFAL</sequence>
<evidence type="ECO:0000256" key="13">
    <source>
        <dbReference type="ARBA" id="ARBA00045102"/>
    </source>
</evidence>
<feature type="domain" description="MIR" evidence="15">
    <location>
        <begin position="340"/>
        <end position="394"/>
    </location>
</feature>
<dbReference type="SUPFAM" id="SSF82109">
    <property type="entry name" value="MIR domain"/>
    <property type="match status" value="1"/>
</dbReference>
<keyword evidence="6 14" id="KW-0808">Transferase</keyword>
<evidence type="ECO:0000256" key="1">
    <source>
        <dbReference type="ARBA" id="ARBA00004477"/>
    </source>
</evidence>
<dbReference type="InterPro" id="IPR027005">
    <property type="entry name" value="PMT-like"/>
</dbReference>
<evidence type="ECO:0000313" key="17">
    <source>
        <dbReference type="Proteomes" id="UP000242474"/>
    </source>
</evidence>
<dbReference type="SMART" id="SM00472">
    <property type="entry name" value="MIR"/>
    <property type="match status" value="3"/>
</dbReference>
<gene>
    <name evidence="16" type="ORF">COEREDRAFT_81926</name>
</gene>
<keyword evidence="5 14" id="KW-0328">Glycosyltransferase</keyword>
<dbReference type="PROSITE" id="PS50919">
    <property type="entry name" value="MIR"/>
    <property type="match status" value="2"/>
</dbReference>
<dbReference type="Gene3D" id="2.80.10.50">
    <property type="match status" value="1"/>
</dbReference>
<dbReference type="UniPathway" id="UPA00378"/>
<dbReference type="Proteomes" id="UP000242474">
    <property type="component" value="Unassembled WGS sequence"/>
</dbReference>
<evidence type="ECO:0000256" key="6">
    <source>
        <dbReference type="ARBA" id="ARBA00022679"/>
    </source>
</evidence>
<dbReference type="PANTHER" id="PTHR10050">
    <property type="entry name" value="DOLICHYL-PHOSPHATE-MANNOSE--PROTEIN MANNOSYLTRANSFERASE"/>
    <property type="match status" value="1"/>
</dbReference>
<keyword evidence="8" id="KW-0677">Repeat</keyword>
<reference evidence="16 17" key="1">
    <citation type="journal article" date="2015" name="Genome Biol. Evol.">
        <title>Phylogenomic analyses indicate that early fungi evolved digesting cell walls of algal ancestors of land plants.</title>
        <authorList>
            <person name="Chang Y."/>
            <person name="Wang S."/>
            <person name="Sekimoto S."/>
            <person name="Aerts A.L."/>
            <person name="Choi C."/>
            <person name="Clum A."/>
            <person name="LaButti K.M."/>
            <person name="Lindquist E.A."/>
            <person name="Yee Ngan C."/>
            <person name="Ohm R.A."/>
            <person name="Salamov A.A."/>
            <person name="Grigoriev I.V."/>
            <person name="Spatafora J.W."/>
            <person name="Berbee M.L."/>
        </authorList>
    </citation>
    <scope>NUCLEOTIDE SEQUENCE [LARGE SCALE GENOMIC DNA]</scope>
    <source>
        <strain evidence="16 17">NRRL 1564</strain>
    </source>
</reference>